<dbReference type="InterPro" id="IPR050312">
    <property type="entry name" value="IolE/XylAMocC-like"/>
</dbReference>
<dbReference type="Proteomes" id="UP001171916">
    <property type="component" value="Unassembled WGS sequence"/>
</dbReference>
<dbReference type="SUPFAM" id="SSF51658">
    <property type="entry name" value="Xylose isomerase-like"/>
    <property type="match status" value="1"/>
</dbReference>
<dbReference type="PANTHER" id="PTHR12110">
    <property type="entry name" value="HYDROXYPYRUVATE ISOMERASE"/>
    <property type="match status" value="1"/>
</dbReference>
<dbReference type="RefSeq" id="WP_289998505.1">
    <property type="nucleotide sequence ID" value="NZ_JAUEPH010000001.1"/>
</dbReference>
<organism evidence="2 3">
    <name type="scientific">Algoriphagus sediminis</name>
    <dbReference type="NCBI Taxonomy" id="3057113"/>
    <lineage>
        <taxon>Bacteria</taxon>
        <taxon>Pseudomonadati</taxon>
        <taxon>Bacteroidota</taxon>
        <taxon>Cytophagia</taxon>
        <taxon>Cytophagales</taxon>
        <taxon>Cyclobacteriaceae</taxon>
        <taxon>Algoriphagus</taxon>
    </lineage>
</organism>
<accession>A0ABT7Y948</accession>
<gene>
    <name evidence="2" type="ORF">QVH07_02260</name>
</gene>
<evidence type="ECO:0000313" key="3">
    <source>
        <dbReference type="Proteomes" id="UP001171916"/>
    </source>
</evidence>
<dbReference type="InterPro" id="IPR006311">
    <property type="entry name" value="TAT_signal"/>
</dbReference>
<dbReference type="EMBL" id="JAUEPH010000001">
    <property type="protein sequence ID" value="MDN3202950.1"/>
    <property type="molecule type" value="Genomic_DNA"/>
</dbReference>
<dbReference type="InterPro" id="IPR036237">
    <property type="entry name" value="Xyl_isomerase-like_sf"/>
</dbReference>
<dbReference type="InterPro" id="IPR013022">
    <property type="entry name" value="Xyl_isomerase-like_TIM-brl"/>
</dbReference>
<proteinExistence type="predicted"/>
<dbReference type="Pfam" id="PF01261">
    <property type="entry name" value="AP_endonuc_2"/>
    <property type="match status" value="1"/>
</dbReference>
<dbReference type="InterPro" id="IPR019546">
    <property type="entry name" value="TAT_signal_bac_arc"/>
</dbReference>
<reference evidence="2" key="1">
    <citation type="submission" date="2023-06" db="EMBL/GenBank/DDBJ databases">
        <title>Robiginitalea aurantiacus sp. nov. and Algoriphagus sediminis sp. nov., isolated from coastal sediment.</title>
        <authorList>
            <person name="Zhou Z.Y."/>
            <person name="An J."/>
            <person name="Jia Y.W."/>
            <person name="Du Z.J."/>
        </authorList>
    </citation>
    <scope>NUCLEOTIDE SEQUENCE</scope>
    <source>
        <strain evidence="2">C2-7</strain>
    </source>
</reference>
<comment type="caution">
    <text evidence="2">The sequence shown here is derived from an EMBL/GenBank/DDBJ whole genome shotgun (WGS) entry which is preliminary data.</text>
</comment>
<sequence length="344" mass="38269">MKNNKTDRRSFLQKSALAAGGLFIASQAKIIGAPNIIKHYNKSLSKINGVQIGVITYSFRSMPDQSAEATLKYITDSGISAVELMGDPAESFAGMPESTVDRRAFFGLRRKQRDGSLTADEEKEMAEMQAAQEAFNKEVAEWRATVSMEPFEQMKKMYDDAGVSIYGFKPRAFGQDNSDAEIDYGFRAAKALGATHVTLEHPSDDAHTMKLGNMAKKHKIMVAYHGHEQQTPTFWDTSLDQSKFNAMNLDIGHYVAAGYNPLDILKEKNKRIASIHIKDRQTPENGKGNLVWGTGDTPIAETLQLMRDEKYKFAATVELEYQIPEGSDAVKEVQKCLSFCESSL</sequence>
<dbReference type="PANTHER" id="PTHR12110:SF41">
    <property type="entry name" value="INOSOSE DEHYDRATASE"/>
    <property type="match status" value="1"/>
</dbReference>
<protein>
    <submittedName>
        <fullName evidence="2">TIM barrel protein</fullName>
    </submittedName>
</protein>
<evidence type="ECO:0000259" key="1">
    <source>
        <dbReference type="Pfam" id="PF01261"/>
    </source>
</evidence>
<dbReference type="Gene3D" id="3.20.20.150">
    <property type="entry name" value="Divalent-metal-dependent TIM barrel enzymes"/>
    <property type="match status" value="1"/>
</dbReference>
<feature type="domain" description="Xylose isomerase-like TIM barrel" evidence="1">
    <location>
        <begin position="142"/>
        <end position="334"/>
    </location>
</feature>
<keyword evidence="3" id="KW-1185">Reference proteome</keyword>
<evidence type="ECO:0000313" key="2">
    <source>
        <dbReference type="EMBL" id="MDN3202950.1"/>
    </source>
</evidence>
<dbReference type="NCBIfam" id="TIGR01409">
    <property type="entry name" value="TAT_signal_seq"/>
    <property type="match status" value="1"/>
</dbReference>
<dbReference type="PROSITE" id="PS51318">
    <property type="entry name" value="TAT"/>
    <property type="match status" value="1"/>
</dbReference>
<name>A0ABT7Y948_9BACT</name>